<keyword evidence="3" id="KW-1185">Reference proteome</keyword>
<feature type="signal peptide" evidence="1">
    <location>
        <begin position="1"/>
        <end position="20"/>
    </location>
</feature>
<sequence length="201" mass="23051">MSVKLGYLLCLLLLPALCFAQFVQSEEDHTHNLTFPKSDVYNTTKWVKQDCITGRTYDLYALLDSGYVVVHEYVMMDCRPCITAGKGLERIVNSLRELHPGRILYFQTLYEDRTDCRSLQQWKKSNRFTTDALFTKGAAEVAFYGGMGMPTILVLGGGKRHKGYYKRLGYSPRDNGVIIKAIRRALQMSKNRFEQEKQVAE</sequence>
<evidence type="ECO:0008006" key="4">
    <source>
        <dbReference type="Google" id="ProtNLM"/>
    </source>
</evidence>
<dbReference type="EMBL" id="PYGD01000010">
    <property type="protein sequence ID" value="PSK89732.1"/>
    <property type="molecule type" value="Genomic_DNA"/>
</dbReference>
<keyword evidence="1" id="KW-0732">Signal</keyword>
<dbReference type="Gene3D" id="3.40.30.10">
    <property type="entry name" value="Glutaredoxin"/>
    <property type="match status" value="1"/>
</dbReference>
<feature type="chain" id="PRO_5015202459" description="Thioredoxin domain-containing protein" evidence="1">
    <location>
        <begin position="21"/>
        <end position="201"/>
    </location>
</feature>
<evidence type="ECO:0000313" key="2">
    <source>
        <dbReference type="EMBL" id="PSK89732.1"/>
    </source>
</evidence>
<dbReference type="AlphaFoldDB" id="A0A2P8CXN9"/>
<protein>
    <recommendedName>
        <fullName evidence="4">Thioredoxin domain-containing protein</fullName>
    </recommendedName>
</protein>
<evidence type="ECO:0000256" key="1">
    <source>
        <dbReference type="SAM" id="SignalP"/>
    </source>
</evidence>
<evidence type="ECO:0000313" key="3">
    <source>
        <dbReference type="Proteomes" id="UP000240572"/>
    </source>
</evidence>
<reference evidence="2 3" key="1">
    <citation type="submission" date="2018-03" db="EMBL/GenBank/DDBJ databases">
        <title>Genomic Encyclopedia of Type Strains, Phase III (KMG-III): the genomes of soil and plant-associated and newly described type strains.</title>
        <authorList>
            <person name="Whitman W."/>
        </authorList>
    </citation>
    <scope>NUCLEOTIDE SEQUENCE [LARGE SCALE GENOMIC DNA]</scope>
    <source>
        <strain evidence="2 3">CGMCC 1.12700</strain>
    </source>
</reference>
<dbReference type="OrthoDB" id="659494at2"/>
<accession>A0A2P8CXN9</accession>
<gene>
    <name evidence="2" type="ORF">B0I18_11031</name>
</gene>
<organism evidence="2 3">
    <name type="scientific">Taibaiella chishuiensis</name>
    <dbReference type="NCBI Taxonomy" id="1434707"/>
    <lineage>
        <taxon>Bacteria</taxon>
        <taxon>Pseudomonadati</taxon>
        <taxon>Bacteroidota</taxon>
        <taxon>Chitinophagia</taxon>
        <taxon>Chitinophagales</taxon>
        <taxon>Chitinophagaceae</taxon>
        <taxon>Taibaiella</taxon>
    </lineage>
</organism>
<comment type="caution">
    <text evidence="2">The sequence shown here is derived from an EMBL/GenBank/DDBJ whole genome shotgun (WGS) entry which is preliminary data.</text>
</comment>
<dbReference type="SUPFAM" id="SSF52833">
    <property type="entry name" value="Thioredoxin-like"/>
    <property type="match status" value="1"/>
</dbReference>
<proteinExistence type="predicted"/>
<name>A0A2P8CXN9_9BACT</name>
<dbReference type="Proteomes" id="UP000240572">
    <property type="component" value="Unassembled WGS sequence"/>
</dbReference>
<dbReference type="RefSeq" id="WP_106524543.1">
    <property type="nucleotide sequence ID" value="NZ_PYGD01000010.1"/>
</dbReference>
<dbReference type="InterPro" id="IPR036249">
    <property type="entry name" value="Thioredoxin-like_sf"/>
</dbReference>